<sequence length="69" mass="8269">MIYKVYYQENPNQVPVRETTKSLYIEADSEKSVREKLKNRNYNIELIQVLEGEHLEYEKSSAQFELVQD</sequence>
<accession>A0ABW3U5B4</accession>
<evidence type="ECO:0000313" key="6">
    <source>
        <dbReference type="EMBL" id="MFD1206838.1"/>
    </source>
</evidence>
<comment type="caution">
    <text evidence="6">The sequence shown here is derived from an EMBL/GenBank/DDBJ whole genome shotgun (WGS) entry which is preliminary data.</text>
</comment>
<dbReference type="HAMAP" id="MF_01553">
    <property type="entry name" value="RNApol_bact_RpoY"/>
    <property type="match status" value="1"/>
</dbReference>
<evidence type="ECO:0000256" key="2">
    <source>
        <dbReference type="ARBA" id="ARBA00022679"/>
    </source>
</evidence>
<dbReference type="GO" id="GO:0003899">
    <property type="term" value="F:DNA-directed RNA polymerase activity"/>
    <property type="evidence" value="ECO:0007669"/>
    <property type="project" value="UniProtKB-EC"/>
</dbReference>
<dbReference type="NCBIfam" id="NF010188">
    <property type="entry name" value="PRK13667.1"/>
    <property type="match status" value="1"/>
</dbReference>
<dbReference type="RefSeq" id="WP_336824877.1">
    <property type="nucleotide sequence ID" value="NZ_JBHTLT010000130.1"/>
</dbReference>
<keyword evidence="1 5" id="KW-0240">DNA-directed RNA polymerase</keyword>
<evidence type="ECO:0000256" key="1">
    <source>
        <dbReference type="ARBA" id="ARBA00022478"/>
    </source>
</evidence>
<proteinExistence type="inferred from homology"/>
<evidence type="ECO:0000256" key="4">
    <source>
        <dbReference type="ARBA" id="ARBA00023163"/>
    </source>
</evidence>
<dbReference type="Proteomes" id="UP001597231">
    <property type="component" value="Unassembled WGS sequence"/>
</dbReference>
<name>A0ABW3U5B4_9BACL</name>
<evidence type="ECO:0000256" key="5">
    <source>
        <dbReference type="HAMAP-Rule" id="MF_01553"/>
    </source>
</evidence>
<comment type="subunit">
    <text evidence="5">RNAP is composed of a core of 2 alpha, a beta and a beta' subunit. The core is associated with a delta subunit, and at least one of epsilon or omega. When a sigma factor is associated with the core the holoenzyme is formed, which can initiate transcription.</text>
</comment>
<comment type="similarity">
    <text evidence="5">Belongs to the RNA polymerase subunit epsilon family.</text>
</comment>
<dbReference type="Pfam" id="PF07288">
    <property type="entry name" value="RpoY"/>
    <property type="match status" value="1"/>
</dbReference>
<organism evidence="6 7">
    <name type="scientific">Sporosarcina contaminans</name>
    <dbReference type="NCBI Taxonomy" id="633403"/>
    <lineage>
        <taxon>Bacteria</taxon>
        <taxon>Bacillati</taxon>
        <taxon>Bacillota</taxon>
        <taxon>Bacilli</taxon>
        <taxon>Bacillales</taxon>
        <taxon>Caryophanaceae</taxon>
        <taxon>Sporosarcina</taxon>
    </lineage>
</organism>
<dbReference type="Gene3D" id="3.10.20.730">
    <property type="entry name" value="RNAP, epsilon subunit-like"/>
    <property type="match status" value="1"/>
</dbReference>
<dbReference type="EC" id="2.7.7.6" evidence="5"/>
<comment type="function">
    <text evidence="5">A non-essential component of RNA polymerase (RNAP).</text>
</comment>
<reference evidence="7" key="1">
    <citation type="journal article" date="2019" name="Int. J. Syst. Evol. Microbiol.">
        <title>The Global Catalogue of Microorganisms (GCM) 10K type strain sequencing project: providing services to taxonomists for standard genome sequencing and annotation.</title>
        <authorList>
            <consortium name="The Broad Institute Genomics Platform"/>
            <consortium name="The Broad Institute Genome Sequencing Center for Infectious Disease"/>
            <person name="Wu L."/>
            <person name="Ma J."/>
        </authorList>
    </citation>
    <scope>NUCLEOTIDE SEQUENCE [LARGE SCALE GENOMIC DNA]</scope>
    <source>
        <strain evidence="7">CCUG 53915</strain>
    </source>
</reference>
<keyword evidence="4 5" id="KW-0804">Transcription</keyword>
<comment type="catalytic activity">
    <reaction evidence="5">
        <text>RNA(n) + a ribonucleoside 5'-triphosphate = RNA(n+1) + diphosphate</text>
        <dbReference type="Rhea" id="RHEA:21248"/>
        <dbReference type="Rhea" id="RHEA-COMP:14527"/>
        <dbReference type="Rhea" id="RHEA-COMP:17342"/>
        <dbReference type="ChEBI" id="CHEBI:33019"/>
        <dbReference type="ChEBI" id="CHEBI:61557"/>
        <dbReference type="ChEBI" id="CHEBI:140395"/>
        <dbReference type="EC" id="2.7.7.6"/>
    </reaction>
</comment>
<keyword evidence="2 5" id="KW-0808">Transferase</keyword>
<keyword evidence="7" id="KW-1185">Reference proteome</keyword>
<gene>
    <name evidence="5" type="primary">rpoY</name>
    <name evidence="6" type="ORF">ACFQ38_17210</name>
</gene>
<dbReference type="InterPro" id="IPR009907">
    <property type="entry name" value="RpoY"/>
</dbReference>
<evidence type="ECO:0000313" key="7">
    <source>
        <dbReference type="Proteomes" id="UP001597231"/>
    </source>
</evidence>
<dbReference type="EMBL" id="JBHTLT010000130">
    <property type="protein sequence ID" value="MFD1206838.1"/>
    <property type="molecule type" value="Genomic_DNA"/>
</dbReference>
<evidence type="ECO:0000256" key="3">
    <source>
        <dbReference type="ARBA" id="ARBA00022695"/>
    </source>
</evidence>
<keyword evidence="3 5" id="KW-0548">Nucleotidyltransferase</keyword>
<protein>
    <recommendedName>
        <fullName evidence="5">DNA-directed RNA polymerase subunit epsilon</fullName>
        <shortName evidence="5">RNAP epsilon subunit</shortName>
        <ecNumber evidence="5">2.7.7.6</ecNumber>
    </recommendedName>
    <alternativeName>
        <fullName evidence="5">RNA polymerase epsilon subunit</fullName>
    </alternativeName>
    <alternativeName>
        <fullName evidence="5">Transcriptase subunit epsilon</fullName>
    </alternativeName>
</protein>